<evidence type="ECO:0000256" key="1">
    <source>
        <dbReference type="SAM" id="MobiDB-lite"/>
    </source>
</evidence>
<dbReference type="Proteomes" id="UP001151699">
    <property type="component" value="Chromosome A"/>
</dbReference>
<feature type="region of interest" description="Disordered" evidence="1">
    <location>
        <begin position="174"/>
        <end position="206"/>
    </location>
</feature>
<comment type="caution">
    <text evidence="2">The sequence shown here is derived from an EMBL/GenBank/DDBJ whole genome shotgun (WGS) entry which is preliminary data.</text>
</comment>
<name>A0A9Q0NET4_9DIPT</name>
<dbReference type="InterPro" id="IPR036869">
    <property type="entry name" value="J_dom_sf"/>
</dbReference>
<reference evidence="2" key="1">
    <citation type="submission" date="2022-07" db="EMBL/GenBank/DDBJ databases">
        <authorList>
            <person name="Trinca V."/>
            <person name="Uliana J.V.C."/>
            <person name="Torres T.T."/>
            <person name="Ward R.J."/>
            <person name="Monesi N."/>
        </authorList>
    </citation>
    <scope>NUCLEOTIDE SEQUENCE</scope>
    <source>
        <strain evidence="2">HSMRA1968</strain>
        <tissue evidence="2">Whole embryos</tissue>
    </source>
</reference>
<accession>A0A9Q0NET4</accession>
<evidence type="ECO:0008006" key="4">
    <source>
        <dbReference type="Google" id="ProtNLM"/>
    </source>
</evidence>
<proteinExistence type="predicted"/>
<dbReference type="SUPFAM" id="SSF46565">
    <property type="entry name" value="Chaperone J-domain"/>
    <property type="match status" value="1"/>
</dbReference>
<evidence type="ECO:0000313" key="2">
    <source>
        <dbReference type="EMBL" id="KAJ6649004.1"/>
    </source>
</evidence>
<dbReference type="AlphaFoldDB" id="A0A9Q0NET4"/>
<organism evidence="2 3">
    <name type="scientific">Pseudolycoriella hygida</name>
    <dbReference type="NCBI Taxonomy" id="35572"/>
    <lineage>
        <taxon>Eukaryota</taxon>
        <taxon>Metazoa</taxon>
        <taxon>Ecdysozoa</taxon>
        <taxon>Arthropoda</taxon>
        <taxon>Hexapoda</taxon>
        <taxon>Insecta</taxon>
        <taxon>Pterygota</taxon>
        <taxon>Neoptera</taxon>
        <taxon>Endopterygota</taxon>
        <taxon>Diptera</taxon>
        <taxon>Nematocera</taxon>
        <taxon>Sciaroidea</taxon>
        <taxon>Sciaridae</taxon>
        <taxon>Pseudolycoriella</taxon>
    </lineage>
</organism>
<dbReference type="OrthoDB" id="342454at2759"/>
<gene>
    <name evidence="2" type="ORF">Bhyg_04236</name>
</gene>
<protein>
    <recommendedName>
        <fullName evidence="4">J domain-containing protein</fullName>
    </recommendedName>
</protein>
<evidence type="ECO:0000313" key="3">
    <source>
        <dbReference type="Proteomes" id="UP001151699"/>
    </source>
</evidence>
<dbReference type="EMBL" id="WJQU01000001">
    <property type="protein sequence ID" value="KAJ6649004.1"/>
    <property type="molecule type" value="Genomic_DNA"/>
</dbReference>
<sequence length="206" mass="22360">MLHPWELLEVHIDCDRSTLQRAFKRKILKCHADKVGEDCGGSTLINAKRIMETGLDLYYANNCNWRDTLNAMLHRDVAIDIQNNEDMQRSRYERSFDNPVESADTEVEADVLGAASSFNVTPPCASATSPSYSPPCEEYTASEADHNNLSAASCSPPYGLGAASSFNIVPPCASATSPSYSPPCEENPASEADRNNLGAASCSPTY</sequence>
<keyword evidence="3" id="KW-1185">Reference proteome</keyword>